<evidence type="ECO:0000313" key="2">
    <source>
        <dbReference type="Proteomes" id="UP000594454"/>
    </source>
</evidence>
<dbReference type="AlphaFoldDB" id="A0A7R8UAT5"/>
<organism evidence="1 2">
    <name type="scientific">Hermetia illucens</name>
    <name type="common">Black soldier fly</name>
    <dbReference type="NCBI Taxonomy" id="343691"/>
    <lineage>
        <taxon>Eukaryota</taxon>
        <taxon>Metazoa</taxon>
        <taxon>Ecdysozoa</taxon>
        <taxon>Arthropoda</taxon>
        <taxon>Hexapoda</taxon>
        <taxon>Insecta</taxon>
        <taxon>Pterygota</taxon>
        <taxon>Neoptera</taxon>
        <taxon>Endopterygota</taxon>
        <taxon>Diptera</taxon>
        <taxon>Brachycera</taxon>
        <taxon>Stratiomyomorpha</taxon>
        <taxon>Stratiomyidae</taxon>
        <taxon>Hermetiinae</taxon>
        <taxon>Hermetia</taxon>
    </lineage>
</organism>
<name>A0A7R8UAT5_HERIL</name>
<sequence length="87" mass="9556">MNLDVVYNLINLNSTLDALGIYTETILGAVLSASLSLKSTLLSAHFLLEYIPNFGVLAKIRRDNYGSIYQAEHPKGDRGAEVICREA</sequence>
<dbReference type="Proteomes" id="UP000594454">
    <property type="component" value="Chromosome 1"/>
</dbReference>
<evidence type="ECO:0000313" key="1">
    <source>
        <dbReference type="EMBL" id="CAD7077316.1"/>
    </source>
</evidence>
<proteinExistence type="predicted"/>
<keyword evidence="2" id="KW-1185">Reference proteome</keyword>
<reference evidence="1 2" key="1">
    <citation type="submission" date="2020-11" db="EMBL/GenBank/DDBJ databases">
        <authorList>
            <person name="Wallbank WR R."/>
            <person name="Pardo Diaz C."/>
            <person name="Kozak K."/>
            <person name="Martin S."/>
            <person name="Jiggins C."/>
            <person name="Moest M."/>
            <person name="Warren A I."/>
            <person name="Generalovic N T."/>
            <person name="Byers J.R.P. K."/>
            <person name="Montejo-Kovacevich G."/>
            <person name="Yen C E."/>
        </authorList>
    </citation>
    <scope>NUCLEOTIDE SEQUENCE [LARGE SCALE GENOMIC DNA]</scope>
</reference>
<dbReference type="EMBL" id="LR899009">
    <property type="protein sequence ID" value="CAD7077316.1"/>
    <property type="molecule type" value="Genomic_DNA"/>
</dbReference>
<accession>A0A7R8UAT5</accession>
<dbReference type="InParanoid" id="A0A7R8UAT5"/>
<protein>
    <submittedName>
        <fullName evidence="1">Uncharacterized protein</fullName>
    </submittedName>
</protein>
<gene>
    <name evidence="1" type="ORF">HERILL_LOCUS674</name>
</gene>